<dbReference type="AlphaFoldDB" id="A0A512RSP3"/>
<evidence type="ECO:0000313" key="1">
    <source>
        <dbReference type="EMBL" id="GEP98720.1"/>
    </source>
</evidence>
<dbReference type="Proteomes" id="UP000321436">
    <property type="component" value="Unassembled WGS sequence"/>
</dbReference>
<evidence type="ECO:0008006" key="3">
    <source>
        <dbReference type="Google" id="ProtNLM"/>
    </source>
</evidence>
<keyword evidence="2" id="KW-1185">Reference proteome</keyword>
<evidence type="ECO:0000313" key="2">
    <source>
        <dbReference type="Proteomes" id="UP000321436"/>
    </source>
</evidence>
<organism evidence="1 2">
    <name type="scientific">Chitinophaga cymbidii</name>
    <dbReference type="NCBI Taxonomy" id="1096750"/>
    <lineage>
        <taxon>Bacteria</taxon>
        <taxon>Pseudomonadati</taxon>
        <taxon>Bacteroidota</taxon>
        <taxon>Chitinophagia</taxon>
        <taxon>Chitinophagales</taxon>
        <taxon>Chitinophagaceae</taxon>
        <taxon>Chitinophaga</taxon>
    </lineage>
</organism>
<reference evidence="1 2" key="1">
    <citation type="submission" date="2019-07" db="EMBL/GenBank/DDBJ databases">
        <title>Whole genome shotgun sequence of Chitinophaga cymbidii NBRC 109752.</title>
        <authorList>
            <person name="Hosoyama A."/>
            <person name="Uohara A."/>
            <person name="Ohji S."/>
            <person name="Ichikawa N."/>
        </authorList>
    </citation>
    <scope>NUCLEOTIDE SEQUENCE [LARGE SCALE GENOMIC DNA]</scope>
    <source>
        <strain evidence="1 2">NBRC 109752</strain>
    </source>
</reference>
<dbReference type="InterPro" id="IPR032299">
    <property type="entry name" value="DUF4843"/>
</dbReference>
<dbReference type="PROSITE" id="PS51257">
    <property type="entry name" value="PROKAR_LIPOPROTEIN"/>
    <property type="match status" value="1"/>
</dbReference>
<proteinExistence type="predicted"/>
<gene>
    <name evidence="1" type="ORF">CCY01nite_49800</name>
</gene>
<dbReference type="Pfam" id="PF16132">
    <property type="entry name" value="DUF4843"/>
    <property type="match status" value="1"/>
</dbReference>
<name>A0A512RSP3_9BACT</name>
<comment type="caution">
    <text evidence="1">The sequence shown here is derived from an EMBL/GenBank/DDBJ whole genome shotgun (WGS) entry which is preliminary data.</text>
</comment>
<dbReference type="OrthoDB" id="1094864at2"/>
<sequence>MMENNKLIIYAALFLAVLATACSKEERVMYQQDPRVYFTKFVTNSDSTMYTFATGPDDITVDTAWLNFRIMGDAVDHDREIKLTVLDTSTAVAGYHYAVQPLIIPANAFDARIPVLLYRRPGLKDSMVHVVFEISESADFKPGYSDKPNPFANKYDRLHYKVSINDQLLKPGNWDGSLSPSFGAYSMVKFKFMIDVTGKTVWTGAIFPGDMQYLIQSVKLALYNYEQANGPMYDENGEQVVFP</sequence>
<accession>A0A512RSP3</accession>
<protein>
    <recommendedName>
        <fullName evidence="3">DUF4843 domain-containing protein</fullName>
    </recommendedName>
</protein>
<dbReference type="EMBL" id="BKAU01000007">
    <property type="protein sequence ID" value="GEP98720.1"/>
    <property type="molecule type" value="Genomic_DNA"/>
</dbReference>